<feature type="non-terminal residue" evidence="1">
    <location>
        <position position="1"/>
    </location>
</feature>
<comment type="caution">
    <text evidence="1">The sequence shown here is derived from an EMBL/GenBank/DDBJ whole genome shotgun (WGS) entry which is preliminary data.</text>
</comment>
<name>A0A392VAS8_9FABA</name>
<protein>
    <submittedName>
        <fullName evidence="1">Uncharacterized protein</fullName>
    </submittedName>
</protein>
<accession>A0A392VAS8</accession>
<dbReference type="EMBL" id="LXQA011070671">
    <property type="protein sequence ID" value="MCI83590.1"/>
    <property type="molecule type" value="Genomic_DNA"/>
</dbReference>
<dbReference type="AlphaFoldDB" id="A0A392VAS8"/>
<proteinExistence type="predicted"/>
<sequence length="44" mass="4830">LGNTDTLSAAAKRKKLACVCHETRLRLPPQNGTQGFDLNLSKFD</sequence>
<keyword evidence="2" id="KW-1185">Reference proteome</keyword>
<evidence type="ECO:0000313" key="1">
    <source>
        <dbReference type="EMBL" id="MCI83590.1"/>
    </source>
</evidence>
<organism evidence="1 2">
    <name type="scientific">Trifolium medium</name>
    <dbReference type="NCBI Taxonomy" id="97028"/>
    <lineage>
        <taxon>Eukaryota</taxon>
        <taxon>Viridiplantae</taxon>
        <taxon>Streptophyta</taxon>
        <taxon>Embryophyta</taxon>
        <taxon>Tracheophyta</taxon>
        <taxon>Spermatophyta</taxon>
        <taxon>Magnoliopsida</taxon>
        <taxon>eudicotyledons</taxon>
        <taxon>Gunneridae</taxon>
        <taxon>Pentapetalae</taxon>
        <taxon>rosids</taxon>
        <taxon>fabids</taxon>
        <taxon>Fabales</taxon>
        <taxon>Fabaceae</taxon>
        <taxon>Papilionoideae</taxon>
        <taxon>50 kb inversion clade</taxon>
        <taxon>NPAAA clade</taxon>
        <taxon>Hologalegina</taxon>
        <taxon>IRL clade</taxon>
        <taxon>Trifolieae</taxon>
        <taxon>Trifolium</taxon>
    </lineage>
</organism>
<reference evidence="1 2" key="1">
    <citation type="journal article" date="2018" name="Front. Plant Sci.">
        <title>Red Clover (Trifolium pratense) and Zigzag Clover (T. medium) - A Picture of Genomic Similarities and Differences.</title>
        <authorList>
            <person name="Dluhosova J."/>
            <person name="Istvanek J."/>
            <person name="Nedelnik J."/>
            <person name="Repkova J."/>
        </authorList>
    </citation>
    <scope>NUCLEOTIDE SEQUENCE [LARGE SCALE GENOMIC DNA]</scope>
    <source>
        <strain evidence="2">cv. 10/8</strain>
        <tissue evidence="1">Leaf</tissue>
    </source>
</reference>
<dbReference type="Proteomes" id="UP000265520">
    <property type="component" value="Unassembled WGS sequence"/>
</dbReference>
<evidence type="ECO:0000313" key="2">
    <source>
        <dbReference type="Proteomes" id="UP000265520"/>
    </source>
</evidence>